<evidence type="ECO:0000313" key="1">
    <source>
        <dbReference type="EMBL" id="KAL2808069.1"/>
    </source>
</evidence>
<sequence>MQSRIYIERERLSQVSGDRKMAMPPVEVFEEGTLDEKYAVAAGNELDWGMYRWTREDLDDGPG</sequence>
<proteinExistence type="predicted"/>
<evidence type="ECO:0000313" key="2">
    <source>
        <dbReference type="Proteomes" id="UP001610334"/>
    </source>
</evidence>
<dbReference type="EMBL" id="JBFXLT010000122">
    <property type="protein sequence ID" value="KAL2808069.1"/>
    <property type="molecule type" value="Genomic_DNA"/>
</dbReference>
<name>A0ABR4GY35_9EURO</name>
<dbReference type="Proteomes" id="UP001610334">
    <property type="component" value="Unassembled WGS sequence"/>
</dbReference>
<gene>
    <name evidence="1" type="ORF">BJX63DRAFT_410460</name>
</gene>
<reference evidence="1 2" key="1">
    <citation type="submission" date="2024-07" db="EMBL/GenBank/DDBJ databases">
        <title>Section-level genome sequencing and comparative genomics of Aspergillus sections Usti and Cavernicolus.</title>
        <authorList>
            <consortium name="Lawrence Berkeley National Laboratory"/>
            <person name="Nybo J.L."/>
            <person name="Vesth T.C."/>
            <person name="Theobald S."/>
            <person name="Frisvad J.C."/>
            <person name="Larsen T.O."/>
            <person name="Kjaerboelling I."/>
            <person name="Rothschild-Mancinelli K."/>
            <person name="Lyhne E.K."/>
            <person name="Kogle M.E."/>
            <person name="Barry K."/>
            <person name="Clum A."/>
            <person name="Na H."/>
            <person name="Ledsgaard L."/>
            <person name="Lin J."/>
            <person name="Lipzen A."/>
            <person name="Kuo A."/>
            <person name="Riley R."/>
            <person name="Mondo S."/>
            <person name="Labutti K."/>
            <person name="Haridas S."/>
            <person name="Pangalinan J."/>
            <person name="Salamov A.A."/>
            <person name="Simmons B.A."/>
            <person name="Magnuson J.K."/>
            <person name="Chen J."/>
            <person name="Drula E."/>
            <person name="Henrissat B."/>
            <person name="Wiebenga A."/>
            <person name="Lubbers R.J."/>
            <person name="Gomes A.C."/>
            <person name="Makela M.R."/>
            <person name="Stajich J."/>
            <person name="Grigoriev I.V."/>
            <person name="Mortensen U.H."/>
            <person name="De Vries R.P."/>
            <person name="Baker S.E."/>
            <person name="Andersen M.R."/>
        </authorList>
    </citation>
    <scope>NUCLEOTIDE SEQUENCE [LARGE SCALE GENOMIC DNA]</scope>
    <source>
        <strain evidence="1 2">CBS 588.65</strain>
    </source>
</reference>
<comment type="caution">
    <text evidence="1">The sequence shown here is derived from an EMBL/GenBank/DDBJ whole genome shotgun (WGS) entry which is preliminary data.</text>
</comment>
<organism evidence="1 2">
    <name type="scientific">Aspergillus granulosus</name>
    <dbReference type="NCBI Taxonomy" id="176169"/>
    <lineage>
        <taxon>Eukaryota</taxon>
        <taxon>Fungi</taxon>
        <taxon>Dikarya</taxon>
        <taxon>Ascomycota</taxon>
        <taxon>Pezizomycotina</taxon>
        <taxon>Eurotiomycetes</taxon>
        <taxon>Eurotiomycetidae</taxon>
        <taxon>Eurotiales</taxon>
        <taxon>Aspergillaceae</taxon>
        <taxon>Aspergillus</taxon>
        <taxon>Aspergillus subgen. Nidulantes</taxon>
    </lineage>
</organism>
<accession>A0ABR4GY35</accession>
<protein>
    <submittedName>
        <fullName evidence="1">Uncharacterized protein</fullName>
    </submittedName>
</protein>
<keyword evidence="2" id="KW-1185">Reference proteome</keyword>